<gene>
    <name evidence="2" type="ORF">DC346_09595</name>
</gene>
<organism evidence="2 3">
    <name type="scientific">Acinetobacter junii</name>
    <dbReference type="NCBI Taxonomy" id="40215"/>
    <lineage>
        <taxon>Bacteria</taxon>
        <taxon>Pseudomonadati</taxon>
        <taxon>Pseudomonadota</taxon>
        <taxon>Gammaproteobacteria</taxon>
        <taxon>Moraxellales</taxon>
        <taxon>Moraxellaceae</taxon>
        <taxon>Acinetobacter</taxon>
    </lineage>
</organism>
<sequence length="726" mass="85353">MNGYSYLEDTQELKLEPFRDFYQALAEAKLESFQNSIKLNDFIKPTEIIELNNIINQKLIEKSISEYPLVHYLIAVINTPSAYQANALKWAIFNTRCIELLDSKEHAATVANLCMRFRLACRKREYHWLYNFLPALPMELEDLLEFLNKAETENKNLLERSTPKLTAKQIGQLANIRVIYTYAHTQSDRQKRHRQNNPSAQEPPQIDVRKTSKITIDDEQTHQTYFERGIAKQPREDKTIEKVEDHNFEFNPLEQSSITAQINNLKNRILHQNKNELMSKSNPHVFDLPTAQYIMQILLERAENSPIHALLLFSVLSFTHYEELLVFRTRFFLSSRSKEIRFSHENCFFKQGIDNSKFKDALLKEYMLNIGNSFTIPLPKVYLDRIFQLKNWDKADIASDVQDYLRRISDDLTFPLTTQNLPRLISDITLNELGYELESKLFAGENVNNYTPCHYFSTKIIDILDIYIQTLDLVCPQLDTGYIEEFKSPITFGSQQVPNLPFVQSFFYQLDHKVRNNLNPFQTLNHYSMWLWHICMLTTSARPSESFPPSLDYIDLDNKLMAVADKEQRYSGTIGRYLPFNNFLRDEIQHYLKYLKYFLQLAKAYLTQEQVQAIQEVFDGERLLLLFYDSKGYVRNLELSDIQKYCTEIALQRNWTRHFARYFFAQYCNEDLINGIFGHDEAMQELFDRYSGFKTIDYDQIRAAQDKLVEILALKSMSTFTGMTIA</sequence>
<dbReference type="Proteomes" id="UP000253688">
    <property type="component" value="Unassembled WGS sequence"/>
</dbReference>
<evidence type="ECO:0000313" key="3">
    <source>
        <dbReference type="Proteomes" id="UP000253688"/>
    </source>
</evidence>
<proteinExistence type="predicted"/>
<accession>A0A365PI81</accession>
<name>A0A365PI81_ACIJU</name>
<dbReference type="RefSeq" id="WP_001014911.1">
    <property type="nucleotide sequence ID" value="NZ_BBOS01000042.1"/>
</dbReference>
<comment type="caution">
    <text evidence="2">The sequence shown here is derived from an EMBL/GenBank/DDBJ whole genome shotgun (WGS) entry which is preliminary data.</text>
</comment>
<evidence type="ECO:0000256" key="1">
    <source>
        <dbReference type="SAM" id="MobiDB-lite"/>
    </source>
</evidence>
<feature type="region of interest" description="Disordered" evidence="1">
    <location>
        <begin position="185"/>
        <end position="209"/>
    </location>
</feature>
<dbReference type="SUPFAM" id="SSF56349">
    <property type="entry name" value="DNA breaking-rejoining enzymes"/>
    <property type="match status" value="1"/>
</dbReference>
<evidence type="ECO:0000313" key="2">
    <source>
        <dbReference type="EMBL" id="RBA47023.1"/>
    </source>
</evidence>
<dbReference type="EMBL" id="QEWH01000051">
    <property type="protein sequence ID" value="RBA47023.1"/>
    <property type="molecule type" value="Genomic_DNA"/>
</dbReference>
<dbReference type="AlphaFoldDB" id="A0A365PI81"/>
<reference evidence="2 3" key="1">
    <citation type="submission" date="2018-04" db="EMBL/GenBank/DDBJ databases">
        <title>Acinetobacter junii Genome sequencing and assembly.</title>
        <authorList>
            <person name="Su J."/>
            <person name="Rensing C."/>
            <person name="Mazhar H.S."/>
        </authorList>
    </citation>
    <scope>NUCLEOTIDE SEQUENCE [LARGE SCALE GENOMIC DNA]</scope>
    <source>
        <strain evidence="2 3">SC22</strain>
    </source>
</reference>
<dbReference type="InterPro" id="IPR011010">
    <property type="entry name" value="DNA_brk_join_enz"/>
</dbReference>
<protein>
    <submittedName>
        <fullName evidence="2">Uncharacterized protein</fullName>
    </submittedName>
</protein>
<dbReference type="GO" id="GO:0003677">
    <property type="term" value="F:DNA binding"/>
    <property type="evidence" value="ECO:0007669"/>
    <property type="project" value="InterPro"/>
</dbReference>